<dbReference type="Proteomes" id="UP001161017">
    <property type="component" value="Unassembled WGS sequence"/>
</dbReference>
<organism evidence="2 3">
    <name type="scientific">Ramalina farinacea</name>
    <dbReference type="NCBI Taxonomy" id="258253"/>
    <lineage>
        <taxon>Eukaryota</taxon>
        <taxon>Fungi</taxon>
        <taxon>Dikarya</taxon>
        <taxon>Ascomycota</taxon>
        <taxon>Pezizomycotina</taxon>
        <taxon>Lecanoromycetes</taxon>
        <taxon>OSLEUM clade</taxon>
        <taxon>Lecanoromycetidae</taxon>
        <taxon>Lecanorales</taxon>
        <taxon>Lecanorineae</taxon>
        <taxon>Ramalinaceae</taxon>
        <taxon>Ramalina</taxon>
    </lineage>
</organism>
<dbReference type="AlphaFoldDB" id="A0AA43QNS6"/>
<feature type="compositionally biased region" description="Low complexity" evidence="1">
    <location>
        <begin position="179"/>
        <end position="192"/>
    </location>
</feature>
<keyword evidence="3" id="KW-1185">Reference proteome</keyword>
<name>A0AA43QNS6_9LECA</name>
<evidence type="ECO:0000313" key="2">
    <source>
        <dbReference type="EMBL" id="MDI1488123.1"/>
    </source>
</evidence>
<proteinExistence type="predicted"/>
<comment type="caution">
    <text evidence="2">The sequence shown here is derived from an EMBL/GenBank/DDBJ whole genome shotgun (WGS) entry which is preliminary data.</text>
</comment>
<feature type="region of interest" description="Disordered" evidence="1">
    <location>
        <begin position="172"/>
        <end position="192"/>
    </location>
</feature>
<evidence type="ECO:0000256" key="1">
    <source>
        <dbReference type="SAM" id="MobiDB-lite"/>
    </source>
</evidence>
<protein>
    <submittedName>
        <fullName evidence="2">Uncharacterized protein</fullName>
    </submittedName>
</protein>
<sequence length="192" mass="20970">MIFDAYVLAHPYVPPTTGHIANAAVSSPQGLIYQDPHNNLTNITTLQERRVTCLDWQRFPTPVTAADCEGAIQAVREFPLYRIRQTFIEDPPYNSAPILPGYGPPPFLIRVAGSHCVIALTATFPKYSSVFRWFDVRQAAERILEECERFEHGGVVNVGPAEGPSTWTVSVVGRPEQPGGSSVTGGSTVSTD</sequence>
<evidence type="ECO:0000313" key="3">
    <source>
        <dbReference type="Proteomes" id="UP001161017"/>
    </source>
</evidence>
<gene>
    <name evidence="2" type="ORF">OHK93_007397</name>
</gene>
<dbReference type="EMBL" id="JAPUFD010000007">
    <property type="protein sequence ID" value="MDI1488123.1"/>
    <property type="molecule type" value="Genomic_DNA"/>
</dbReference>
<reference evidence="2" key="1">
    <citation type="journal article" date="2023" name="Genome Biol. Evol.">
        <title>First Whole Genome Sequence and Flow Cytometry Genome Size Data for the Lichen-Forming Fungus Ramalina farinacea (Ascomycota).</title>
        <authorList>
            <person name="Llewellyn T."/>
            <person name="Mian S."/>
            <person name="Hill R."/>
            <person name="Leitch I.J."/>
            <person name="Gaya E."/>
        </authorList>
    </citation>
    <scope>NUCLEOTIDE SEQUENCE</scope>
    <source>
        <strain evidence="2">LIQ254RAFAR</strain>
    </source>
</reference>
<accession>A0AA43QNS6</accession>